<protein>
    <submittedName>
        <fullName evidence="1">Uncharacterized protein</fullName>
    </submittedName>
</protein>
<sequence length="99" mass="11027">MLQQDPNGNTEEVQFTLEGEGYLAEAADDMIELLGRTTRVRPGEGTALAITLLNKDDDTPAGVWEVNTPNHVVPLFQDVPENRKVTLPMQKIDIPENFH</sequence>
<accession>S5TMM2</accession>
<proteinExistence type="predicted"/>
<dbReference type="EMBL" id="KF264551">
    <property type="protein sequence ID" value="AGS49638.1"/>
    <property type="molecule type" value="Genomic_DNA"/>
</dbReference>
<evidence type="ECO:0000313" key="1">
    <source>
        <dbReference type="EMBL" id="AGS49638.1"/>
    </source>
</evidence>
<dbReference type="AlphaFoldDB" id="S5TMM2"/>
<name>S5TMM2_9BACT</name>
<organism evidence="1">
    <name type="scientific">uncultured bacterium esnapd12</name>
    <dbReference type="NCBI Taxonomy" id="1366592"/>
    <lineage>
        <taxon>Bacteria</taxon>
        <taxon>environmental samples</taxon>
    </lineage>
</organism>
<reference evidence="1" key="1">
    <citation type="journal article" date="2013" name="Proc. Natl. Acad. Sci. U.S.A.">
        <title>Mapping gene clusters within arrayed metagenomic libraries to expand the structural diversity of biomedically relevant natural products.</title>
        <authorList>
            <person name="Owen J.G."/>
            <person name="Reddy B.V."/>
            <person name="Ternei M.A."/>
            <person name="Charlop-Powers Z."/>
            <person name="Calle P.Y."/>
            <person name="Kim J.H."/>
            <person name="Brady S.F."/>
        </authorList>
    </citation>
    <scope>NUCLEOTIDE SEQUENCE</scope>
</reference>